<name>A0A3B1CAK7_9ZZZZ</name>
<dbReference type="Gene3D" id="1.10.1130.10">
    <property type="entry name" value="Flavocytochrome C3, Chain A"/>
    <property type="match status" value="1"/>
</dbReference>
<organism evidence="2">
    <name type="scientific">hydrothermal vent metagenome</name>
    <dbReference type="NCBI Taxonomy" id="652676"/>
    <lineage>
        <taxon>unclassified sequences</taxon>
        <taxon>metagenomes</taxon>
        <taxon>ecological metagenomes</taxon>
    </lineage>
</organism>
<protein>
    <recommendedName>
        <fullName evidence="1">Doubled CXXCH motif domain-containing protein</fullName>
    </recommendedName>
</protein>
<gene>
    <name evidence="2" type="ORF">MNBD_NITROSPIRAE02-911</name>
</gene>
<dbReference type="EMBL" id="UOGH01000034">
    <property type="protein sequence ID" value="VAX27239.1"/>
    <property type="molecule type" value="Genomic_DNA"/>
</dbReference>
<dbReference type="InterPro" id="IPR036280">
    <property type="entry name" value="Multihaem_cyt_sf"/>
</dbReference>
<dbReference type="InterPro" id="IPR010177">
    <property type="entry name" value="Paired_CXXCH_1"/>
</dbReference>
<sequence length="370" mass="41066">MGKGLRAKGRWRGVKWKSFHVLFSVFFALCFMLLALSMPSNIDARVKGKCKNCHSMHASKPNPVLTKGGCLGCHAQDPSGTRNIIVKGKTRIPQVMHNMDNGDLAGGNFYYVSDEFNPDYSKGHNVLGISLQEHPPMDLPPGFIGNIVIPGGTGPAYWPQQQQLTCAGTWGCHGNRTIEKPFKSVYGAHHTDDSVIDGSTVGRSYRFLYGIKGREQKQWEYQATTDDHNGYKGDTSHSTMDTISYLCGECHSRFHPNPNLGGETDVGENVWLRHPTDISFSNVHGGYAGSEFQDYTRYSLQAPVAYKNPTGRENIVDMDSMVMCTSCHRAHASPYEDMLRWDYTSNMFGRGDGCLTCHTQKGQQPAEAQP</sequence>
<proteinExistence type="predicted"/>
<reference evidence="2" key="1">
    <citation type="submission" date="2018-06" db="EMBL/GenBank/DDBJ databases">
        <authorList>
            <person name="Zhirakovskaya E."/>
        </authorList>
    </citation>
    <scope>NUCLEOTIDE SEQUENCE</scope>
</reference>
<dbReference type="Pfam" id="PF09699">
    <property type="entry name" value="Paired_CXXCH_1"/>
    <property type="match status" value="1"/>
</dbReference>
<evidence type="ECO:0000313" key="2">
    <source>
        <dbReference type="EMBL" id="VAX27239.1"/>
    </source>
</evidence>
<evidence type="ECO:0000259" key="1">
    <source>
        <dbReference type="Pfam" id="PF09699"/>
    </source>
</evidence>
<dbReference type="AlphaFoldDB" id="A0A3B1CAK7"/>
<accession>A0A3B1CAK7</accession>
<dbReference type="SUPFAM" id="SSF48695">
    <property type="entry name" value="Multiheme cytochromes"/>
    <property type="match status" value="2"/>
</dbReference>
<feature type="domain" description="Doubled CXXCH motif" evidence="1">
    <location>
        <begin position="323"/>
        <end position="361"/>
    </location>
</feature>